<dbReference type="OrthoDB" id="2559326at2759"/>
<keyword evidence="2" id="KW-0812">Transmembrane</keyword>
<dbReference type="InterPro" id="IPR031833">
    <property type="entry name" value="DUF4748"/>
</dbReference>
<evidence type="ECO:0000256" key="2">
    <source>
        <dbReference type="SAM" id="Phobius"/>
    </source>
</evidence>
<protein>
    <submittedName>
        <fullName evidence="3">Uncharacterized protein</fullName>
    </submittedName>
</protein>
<organism evidence="3 4">
    <name type="scientific">Sporormia fimetaria CBS 119925</name>
    <dbReference type="NCBI Taxonomy" id="1340428"/>
    <lineage>
        <taxon>Eukaryota</taxon>
        <taxon>Fungi</taxon>
        <taxon>Dikarya</taxon>
        <taxon>Ascomycota</taxon>
        <taxon>Pezizomycotina</taxon>
        <taxon>Dothideomycetes</taxon>
        <taxon>Pleosporomycetidae</taxon>
        <taxon>Pleosporales</taxon>
        <taxon>Sporormiaceae</taxon>
        <taxon>Sporormia</taxon>
    </lineage>
</organism>
<keyword evidence="2" id="KW-1133">Transmembrane helix</keyword>
<keyword evidence="2" id="KW-0472">Membrane</keyword>
<sequence>MNTVKSVYYGWGSLIVAGAGAYYFAKKSINEDRAMKAEADRKKRQQQYHIESQYRSPVSAQMPMQSAVAGTPASQNAGHASDADWAQQRDEGSPSQEASMDPAPTRHAPEDEAQKMREKSKYEASDVYRSRKGDRFS</sequence>
<keyword evidence="4" id="KW-1185">Reference proteome</keyword>
<feature type="compositionally biased region" description="Basic and acidic residues" evidence="1">
    <location>
        <begin position="107"/>
        <end position="137"/>
    </location>
</feature>
<dbReference type="AlphaFoldDB" id="A0A6A6V597"/>
<evidence type="ECO:0000313" key="3">
    <source>
        <dbReference type="EMBL" id="KAF2744909.1"/>
    </source>
</evidence>
<dbReference type="PANTHER" id="PTHR41800">
    <property type="entry name" value="EXPRESSED PROTEIN"/>
    <property type="match status" value="1"/>
</dbReference>
<feature type="region of interest" description="Disordered" evidence="1">
    <location>
        <begin position="34"/>
        <end position="137"/>
    </location>
</feature>
<feature type="compositionally biased region" description="Polar residues" evidence="1">
    <location>
        <begin position="47"/>
        <end position="64"/>
    </location>
</feature>
<dbReference type="Pfam" id="PF15932">
    <property type="entry name" value="DUF4748"/>
    <property type="match status" value="1"/>
</dbReference>
<proteinExistence type="predicted"/>
<dbReference type="Proteomes" id="UP000799440">
    <property type="component" value="Unassembled WGS sequence"/>
</dbReference>
<accession>A0A6A6V597</accession>
<evidence type="ECO:0000256" key="1">
    <source>
        <dbReference type="SAM" id="MobiDB-lite"/>
    </source>
</evidence>
<evidence type="ECO:0000313" key="4">
    <source>
        <dbReference type="Proteomes" id="UP000799440"/>
    </source>
</evidence>
<reference evidence="3" key="1">
    <citation type="journal article" date="2020" name="Stud. Mycol.">
        <title>101 Dothideomycetes genomes: a test case for predicting lifestyles and emergence of pathogens.</title>
        <authorList>
            <person name="Haridas S."/>
            <person name="Albert R."/>
            <person name="Binder M."/>
            <person name="Bloem J."/>
            <person name="Labutti K."/>
            <person name="Salamov A."/>
            <person name="Andreopoulos B."/>
            <person name="Baker S."/>
            <person name="Barry K."/>
            <person name="Bills G."/>
            <person name="Bluhm B."/>
            <person name="Cannon C."/>
            <person name="Castanera R."/>
            <person name="Culley D."/>
            <person name="Daum C."/>
            <person name="Ezra D."/>
            <person name="Gonzalez J."/>
            <person name="Henrissat B."/>
            <person name="Kuo A."/>
            <person name="Liang C."/>
            <person name="Lipzen A."/>
            <person name="Lutzoni F."/>
            <person name="Magnuson J."/>
            <person name="Mondo S."/>
            <person name="Nolan M."/>
            <person name="Ohm R."/>
            <person name="Pangilinan J."/>
            <person name="Park H.-J."/>
            <person name="Ramirez L."/>
            <person name="Alfaro M."/>
            <person name="Sun H."/>
            <person name="Tritt A."/>
            <person name="Yoshinaga Y."/>
            <person name="Zwiers L.-H."/>
            <person name="Turgeon B."/>
            <person name="Goodwin S."/>
            <person name="Spatafora J."/>
            <person name="Crous P."/>
            <person name="Grigoriev I."/>
        </authorList>
    </citation>
    <scope>NUCLEOTIDE SEQUENCE</scope>
    <source>
        <strain evidence="3">CBS 119925</strain>
    </source>
</reference>
<name>A0A6A6V597_9PLEO</name>
<gene>
    <name evidence="3" type="ORF">M011DRAFT_527977</name>
</gene>
<dbReference type="EMBL" id="MU006585">
    <property type="protein sequence ID" value="KAF2744909.1"/>
    <property type="molecule type" value="Genomic_DNA"/>
</dbReference>
<feature type="transmembrane region" description="Helical" evidence="2">
    <location>
        <begin position="6"/>
        <end position="25"/>
    </location>
</feature>
<dbReference type="PANTHER" id="PTHR41800:SF1">
    <property type="entry name" value="EXPRESSED PROTEIN"/>
    <property type="match status" value="1"/>
</dbReference>